<dbReference type="Proteomes" id="UP000444960">
    <property type="component" value="Unassembled WGS sequence"/>
</dbReference>
<organism evidence="1 2">
    <name type="scientific">Gordonia spumicola</name>
    <dbReference type="NCBI Taxonomy" id="589161"/>
    <lineage>
        <taxon>Bacteria</taxon>
        <taxon>Bacillati</taxon>
        <taxon>Actinomycetota</taxon>
        <taxon>Actinomycetes</taxon>
        <taxon>Mycobacteriales</taxon>
        <taxon>Gordoniaceae</taxon>
        <taxon>Gordonia</taxon>
    </lineage>
</organism>
<comment type="caution">
    <text evidence="1">The sequence shown here is derived from an EMBL/GenBank/DDBJ whole genome shotgun (WGS) entry which is preliminary data.</text>
</comment>
<accession>A0A7I9V9E4</accession>
<sequence>MILRIRDLEPGDVVYGGLVVLDVVLPEDDEFCQILCETEEGTPWMIVDRLATDTISVERKEAR</sequence>
<reference evidence="2" key="1">
    <citation type="submission" date="2019-06" db="EMBL/GenBank/DDBJ databases">
        <title>Gordonia isolated from sludge of a wastewater treatment plant.</title>
        <authorList>
            <person name="Tamura T."/>
            <person name="Aoyama K."/>
            <person name="Kang Y."/>
            <person name="Saito S."/>
            <person name="Akiyama N."/>
            <person name="Yazawa K."/>
            <person name="Gonoi T."/>
            <person name="Mikami Y."/>
        </authorList>
    </citation>
    <scope>NUCLEOTIDE SEQUENCE [LARGE SCALE GENOMIC DNA]</scope>
    <source>
        <strain evidence="2">NBRC 107696</strain>
    </source>
</reference>
<evidence type="ECO:0008006" key="3">
    <source>
        <dbReference type="Google" id="ProtNLM"/>
    </source>
</evidence>
<dbReference type="AlphaFoldDB" id="A0A7I9V9E4"/>
<name>A0A7I9V9E4_9ACTN</name>
<evidence type="ECO:0000313" key="1">
    <source>
        <dbReference type="EMBL" id="GEE01957.1"/>
    </source>
</evidence>
<keyword evidence="2" id="KW-1185">Reference proteome</keyword>
<gene>
    <name evidence="1" type="ORF">nbrc107696_24030</name>
</gene>
<evidence type="ECO:0000313" key="2">
    <source>
        <dbReference type="Proteomes" id="UP000444960"/>
    </source>
</evidence>
<dbReference type="EMBL" id="BJOV01000005">
    <property type="protein sequence ID" value="GEE01957.1"/>
    <property type="molecule type" value="Genomic_DNA"/>
</dbReference>
<proteinExistence type="predicted"/>
<protein>
    <recommendedName>
        <fullName evidence="3">DUF4926 domain-containing protein</fullName>
    </recommendedName>
</protein>